<dbReference type="EMBL" id="NEVK01000003">
    <property type="protein sequence ID" value="OZI25197.1"/>
    <property type="molecule type" value="Genomic_DNA"/>
</dbReference>
<dbReference type="CDD" id="cd13561">
    <property type="entry name" value="PBP2_SsuA_like_4"/>
    <property type="match status" value="1"/>
</dbReference>
<proteinExistence type="inferred from homology"/>
<reference evidence="7" key="1">
    <citation type="submission" date="2017-05" db="EMBL/GenBank/DDBJ databases">
        <title>Complete and WGS of Bordetella genogroups.</title>
        <authorList>
            <person name="Spilker T."/>
            <person name="Lipuma J."/>
        </authorList>
    </citation>
    <scope>NUCLEOTIDE SEQUENCE [LARGE SCALE GENOMIC DNA]</scope>
    <source>
        <strain evidence="7">AU18089</strain>
    </source>
</reference>
<evidence type="ECO:0000313" key="6">
    <source>
        <dbReference type="EMBL" id="OZI25197.1"/>
    </source>
</evidence>
<evidence type="ECO:0000256" key="1">
    <source>
        <dbReference type="ARBA" id="ARBA00004418"/>
    </source>
</evidence>
<feature type="chain" id="PRO_5013192864" evidence="4">
    <location>
        <begin position="30"/>
        <end position="334"/>
    </location>
</feature>
<dbReference type="InterPro" id="IPR006311">
    <property type="entry name" value="TAT_signal"/>
</dbReference>
<dbReference type="SUPFAM" id="SSF53850">
    <property type="entry name" value="Periplasmic binding protein-like II"/>
    <property type="match status" value="1"/>
</dbReference>
<dbReference type="Gene3D" id="3.40.190.10">
    <property type="entry name" value="Periplasmic binding protein-like II"/>
    <property type="match status" value="2"/>
</dbReference>
<dbReference type="PANTHER" id="PTHR30024:SF47">
    <property type="entry name" value="TAURINE-BINDING PERIPLASMIC PROTEIN"/>
    <property type="match status" value="1"/>
</dbReference>
<evidence type="ECO:0000313" key="7">
    <source>
        <dbReference type="Proteomes" id="UP000216947"/>
    </source>
</evidence>
<accession>A0A261RK84</accession>
<comment type="similarity">
    <text evidence="2">Belongs to the bacterial solute-binding protein SsuA/TauA family.</text>
</comment>
<dbReference type="RefSeq" id="WP_094796355.1">
    <property type="nucleotide sequence ID" value="NZ_NEVK01000003.1"/>
</dbReference>
<organism evidence="6 7">
    <name type="scientific">Bordetella genomosp. 7</name>
    <dbReference type="NCBI Taxonomy" id="1416805"/>
    <lineage>
        <taxon>Bacteria</taxon>
        <taxon>Pseudomonadati</taxon>
        <taxon>Pseudomonadota</taxon>
        <taxon>Betaproteobacteria</taxon>
        <taxon>Burkholderiales</taxon>
        <taxon>Alcaligenaceae</taxon>
        <taxon>Bordetella</taxon>
    </lineage>
</organism>
<sequence length="334" mass="36233">MNPQRRTLLKTSALAAAMTGIGMPLLARAAEKVKVGYLHTPAVDGQIWTGLETGAFAEQGLDLQMIKFTTGLELFQAMIGGSLDVLSTGAVVSNFPARGQGKVFLVNNVEYATAQLWVRGDAGFSSAADLKGHKISTTAGTTAHVFLDRVLHGAGLQEGKDVQIVNQRMTEAVTSFISGAVPAVALWVPFDVTVRQKVEGARMLVDASAFYPQAAIVGGWAARNDYYDKNPKLIQALIKGWVSANDYLLSNTDTAVATLQKKHYPEVPLPELQNQFKASKYFTSAEWRAKYADGTVTKWLQQVTDFFVQTAKIANPVPASTYFDPKPYLDIVKA</sequence>
<dbReference type="AlphaFoldDB" id="A0A261RK84"/>
<feature type="signal peptide" evidence="4">
    <location>
        <begin position="1"/>
        <end position="29"/>
    </location>
</feature>
<dbReference type="GO" id="GO:0042597">
    <property type="term" value="C:periplasmic space"/>
    <property type="evidence" value="ECO:0007669"/>
    <property type="project" value="UniProtKB-SubCell"/>
</dbReference>
<dbReference type="Pfam" id="PF09084">
    <property type="entry name" value="NMT1"/>
    <property type="match status" value="1"/>
</dbReference>
<feature type="domain" description="SsuA/THI5-like" evidence="5">
    <location>
        <begin position="50"/>
        <end position="254"/>
    </location>
</feature>
<evidence type="ECO:0000256" key="3">
    <source>
        <dbReference type="ARBA" id="ARBA00022729"/>
    </source>
</evidence>
<comment type="subcellular location">
    <subcellularLocation>
        <location evidence="1">Periplasm</location>
    </subcellularLocation>
</comment>
<dbReference type="PROSITE" id="PS51318">
    <property type="entry name" value="TAT"/>
    <property type="match status" value="1"/>
</dbReference>
<comment type="caution">
    <text evidence="6">The sequence shown here is derived from an EMBL/GenBank/DDBJ whole genome shotgun (WGS) entry which is preliminary data.</text>
</comment>
<dbReference type="PANTHER" id="PTHR30024">
    <property type="entry name" value="ALIPHATIC SULFONATES-BINDING PROTEIN-RELATED"/>
    <property type="match status" value="1"/>
</dbReference>
<protein>
    <submittedName>
        <fullName evidence="6">ABC transporter substrate-binding protein</fullName>
    </submittedName>
</protein>
<evidence type="ECO:0000256" key="2">
    <source>
        <dbReference type="ARBA" id="ARBA00010742"/>
    </source>
</evidence>
<dbReference type="Proteomes" id="UP000216947">
    <property type="component" value="Unassembled WGS sequence"/>
</dbReference>
<evidence type="ECO:0000256" key="4">
    <source>
        <dbReference type="SAM" id="SignalP"/>
    </source>
</evidence>
<keyword evidence="3 4" id="KW-0732">Signal</keyword>
<name>A0A261RK84_9BORD</name>
<evidence type="ECO:0000259" key="5">
    <source>
        <dbReference type="Pfam" id="PF09084"/>
    </source>
</evidence>
<keyword evidence="7" id="KW-1185">Reference proteome</keyword>
<gene>
    <name evidence="6" type="ORF">CAL19_06955</name>
</gene>
<dbReference type="InterPro" id="IPR015168">
    <property type="entry name" value="SsuA/THI5"/>
</dbReference>